<feature type="domain" description="Glycerol-3-phosphate dehydrogenase NAD-dependent N-terminal" evidence="1">
    <location>
        <begin position="9"/>
        <end position="90"/>
    </location>
</feature>
<dbReference type="Gene3D" id="3.40.50.720">
    <property type="entry name" value="NAD(P)-binding Rossmann-like Domain"/>
    <property type="match status" value="1"/>
</dbReference>
<gene>
    <name evidence="2" type="ORF">METZ01_LOCUS500794</name>
</gene>
<dbReference type="InterPro" id="IPR036291">
    <property type="entry name" value="NAD(P)-bd_dom_sf"/>
</dbReference>
<dbReference type="SUPFAM" id="SSF51735">
    <property type="entry name" value="NAD(P)-binding Rossmann-fold domains"/>
    <property type="match status" value="1"/>
</dbReference>
<dbReference type="GO" id="GO:0046168">
    <property type="term" value="P:glycerol-3-phosphate catabolic process"/>
    <property type="evidence" value="ECO:0007669"/>
    <property type="project" value="InterPro"/>
</dbReference>
<sequence length="90" mass="9772">MTTTRSYQKVTVFGGGSFGTALAELCAQQGQSVCLWMRDEVQARAINETHHNPRYLSDHELHSGISATSDLGVALSEPDWIIIAIPSQAV</sequence>
<feature type="non-terminal residue" evidence="2">
    <location>
        <position position="90"/>
    </location>
</feature>
<proteinExistence type="predicted"/>
<dbReference type="GO" id="GO:0016616">
    <property type="term" value="F:oxidoreductase activity, acting on the CH-OH group of donors, NAD or NADP as acceptor"/>
    <property type="evidence" value="ECO:0007669"/>
    <property type="project" value="InterPro"/>
</dbReference>
<evidence type="ECO:0000313" key="2">
    <source>
        <dbReference type="EMBL" id="SVE47940.1"/>
    </source>
</evidence>
<dbReference type="PANTHER" id="PTHR11728">
    <property type="entry name" value="GLYCEROL-3-PHOSPHATE DEHYDROGENASE"/>
    <property type="match status" value="1"/>
</dbReference>
<dbReference type="InterPro" id="IPR006168">
    <property type="entry name" value="G3P_DH_NAD-dep"/>
</dbReference>
<dbReference type="Pfam" id="PF01210">
    <property type="entry name" value="NAD_Gly3P_dh_N"/>
    <property type="match status" value="1"/>
</dbReference>
<protein>
    <recommendedName>
        <fullName evidence="1">Glycerol-3-phosphate dehydrogenase NAD-dependent N-terminal domain-containing protein</fullName>
    </recommendedName>
</protein>
<dbReference type="GO" id="GO:0051287">
    <property type="term" value="F:NAD binding"/>
    <property type="evidence" value="ECO:0007669"/>
    <property type="project" value="InterPro"/>
</dbReference>
<name>A0A383DUN7_9ZZZZ</name>
<dbReference type="PANTHER" id="PTHR11728:SF1">
    <property type="entry name" value="GLYCEROL-3-PHOSPHATE DEHYDROGENASE [NAD(+)] 2, CHLOROPLASTIC"/>
    <property type="match status" value="1"/>
</dbReference>
<reference evidence="2" key="1">
    <citation type="submission" date="2018-05" db="EMBL/GenBank/DDBJ databases">
        <authorList>
            <person name="Lanie J.A."/>
            <person name="Ng W.-L."/>
            <person name="Kazmierczak K.M."/>
            <person name="Andrzejewski T.M."/>
            <person name="Davidsen T.M."/>
            <person name="Wayne K.J."/>
            <person name="Tettelin H."/>
            <person name="Glass J.I."/>
            <person name="Rusch D."/>
            <person name="Podicherti R."/>
            <person name="Tsui H.-C.T."/>
            <person name="Winkler M.E."/>
        </authorList>
    </citation>
    <scope>NUCLEOTIDE SEQUENCE</scope>
</reference>
<accession>A0A383DUN7</accession>
<dbReference type="PRINTS" id="PR00077">
    <property type="entry name" value="GPDHDRGNASE"/>
</dbReference>
<dbReference type="AlphaFoldDB" id="A0A383DUN7"/>
<evidence type="ECO:0000259" key="1">
    <source>
        <dbReference type="Pfam" id="PF01210"/>
    </source>
</evidence>
<organism evidence="2">
    <name type="scientific">marine metagenome</name>
    <dbReference type="NCBI Taxonomy" id="408172"/>
    <lineage>
        <taxon>unclassified sequences</taxon>
        <taxon>metagenomes</taxon>
        <taxon>ecological metagenomes</taxon>
    </lineage>
</organism>
<dbReference type="InterPro" id="IPR011128">
    <property type="entry name" value="G3P_DH_NAD-dep_N"/>
</dbReference>
<dbReference type="GO" id="GO:0005829">
    <property type="term" value="C:cytosol"/>
    <property type="evidence" value="ECO:0007669"/>
    <property type="project" value="TreeGrafter"/>
</dbReference>
<dbReference type="EMBL" id="UINC01220152">
    <property type="protein sequence ID" value="SVE47940.1"/>
    <property type="molecule type" value="Genomic_DNA"/>
</dbReference>